<feature type="compositionally biased region" description="Polar residues" evidence="7">
    <location>
        <begin position="343"/>
        <end position="365"/>
    </location>
</feature>
<dbReference type="InterPro" id="IPR026912">
    <property type="entry name" value="Adenine_deam_C"/>
</dbReference>
<dbReference type="AlphaFoldDB" id="A0ABD5SNP8"/>
<dbReference type="Proteomes" id="UP001596383">
    <property type="component" value="Unassembled WGS sequence"/>
</dbReference>
<dbReference type="EMBL" id="JBHSWV010000132">
    <property type="protein sequence ID" value="MFC6765138.1"/>
    <property type="molecule type" value="Genomic_DNA"/>
</dbReference>
<dbReference type="PANTHER" id="PTHR11113">
    <property type="entry name" value="N-ACETYLGLUCOSAMINE-6-PHOSPHATE DEACETYLASE"/>
    <property type="match status" value="1"/>
</dbReference>
<dbReference type="SUPFAM" id="SSF51556">
    <property type="entry name" value="Metallo-dependent hydrolases"/>
    <property type="match status" value="1"/>
</dbReference>
<comment type="similarity">
    <text evidence="1 6">Belongs to the metallo-dependent hydrolases superfamily. Adenine deaminase family.</text>
</comment>
<evidence type="ECO:0000256" key="2">
    <source>
        <dbReference type="ARBA" id="ARBA00012782"/>
    </source>
</evidence>
<accession>A0ABD5SNP8</accession>
<dbReference type="RefSeq" id="WP_377042399.1">
    <property type="nucleotide sequence ID" value="NZ_JAQIVI010000132.1"/>
</dbReference>
<proteinExistence type="inferred from homology"/>
<reference evidence="10 11" key="1">
    <citation type="journal article" date="2019" name="Int. J. Syst. Evol. Microbiol.">
        <title>The Global Catalogue of Microorganisms (GCM) 10K type strain sequencing project: providing services to taxonomists for standard genome sequencing and annotation.</title>
        <authorList>
            <consortium name="The Broad Institute Genomics Platform"/>
            <consortium name="The Broad Institute Genome Sequencing Center for Infectious Disease"/>
            <person name="Wu L."/>
            <person name="Ma J."/>
        </authorList>
    </citation>
    <scope>NUCLEOTIDE SEQUENCE [LARGE SCALE GENOMIC DNA]</scope>
    <source>
        <strain evidence="10 11">LMG 29247</strain>
    </source>
</reference>
<dbReference type="InterPro" id="IPR006679">
    <property type="entry name" value="Adenine_deam"/>
</dbReference>
<keyword evidence="3 6" id="KW-0378">Hydrolase</keyword>
<evidence type="ECO:0000259" key="8">
    <source>
        <dbReference type="Pfam" id="PF01979"/>
    </source>
</evidence>
<evidence type="ECO:0000313" key="11">
    <source>
        <dbReference type="Proteomes" id="UP001596383"/>
    </source>
</evidence>
<keyword evidence="4 6" id="KW-0464">Manganese</keyword>
<feature type="domain" description="Amidohydrolase-related" evidence="8">
    <location>
        <begin position="59"/>
        <end position="338"/>
    </location>
</feature>
<comment type="caution">
    <text evidence="10">The sequence shown here is derived from an EMBL/GenBank/DDBJ whole genome shotgun (WGS) entry which is preliminary data.</text>
</comment>
<evidence type="ECO:0000256" key="4">
    <source>
        <dbReference type="ARBA" id="ARBA00023211"/>
    </source>
</evidence>
<feature type="region of interest" description="Disordered" evidence="7">
    <location>
        <begin position="567"/>
        <end position="588"/>
    </location>
</feature>
<dbReference type="Gene3D" id="2.30.40.10">
    <property type="entry name" value="Urease, subunit C, domain 1"/>
    <property type="match status" value="1"/>
</dbReference>
<dbReference type="EC" id="3.5.4.2" evidence="2 6"/>
<feature type="domain" description="Adenine deaminase C-terminal" evidence="9">
    <location>
        <begin position="392"/>
        <end position="557"/>
    </location>
</feature>
<evidence type="ECO:0000256" key="5">
    <source>
        <dbReference type="ARBA" id="ARBA00047720"/>
    </source>
</evidence>
<feature type="region of interest" description="Disordered" evidence="7">
    <location>
        <begin position="338"/>
        <end position="372"/>
    </location>
</feature>
<dbReference type="InterPro" id="IPR011059">
    <property type="entry name" value="Metal-dep_hydrolase_composite"/>
</dbReference>
<gene>
    <name evidence="6 10" type="primary">ade</name>
    <name evidence="10" type="ORF">ACFQE6_09025</name>
</gene>
<dbReference type="HAMAP" id="MF_01518">
    <property type="entry name" value="Adenine_deamin"/>
    <property type="match status" value="1"/>
</dbReference>
<dbReference type="SUPFAM" id="SSF51338">
    <property type="entry name" value="Composite domain of metallo-dependent hydrolases"/>
    <property type="match status" value="1"/>
</dbReference>
<dbReference type="Pfam" id="PF01979">
    <property type="entry name" value="Amidohydro_1"/>
    <property type="match status" value="1"/>
</dbReference>
<comment type="cofactor">
    <cofactor evidence="6">
        <name>Mn(2+)</name>
        <dbReference type="ChEBI" id="CHEBI:29035"/>
    </cofactor>
</comment>
<evidence type="ECO:0000313" key="10">
    <source>
        <dbReference type="EMBL" id="MFC6765138.1"/>
    </source>
</evidence>
<comment type="catalytic activity">
    <reaction evidence="5 6">
        <text>adenine + H2O + H(+) = hypoxanthine + NH4(+)</text>
        <dbReference type="Rhea" id="RHEA:23688"/>
        <dbReference type="ChEBI" id="CHEBI:15377"/>
        <dbReference type="ChEBI" id="CHEBI:15378"/>
        <dbReference type="ChEBI" id="CHEBI:16708"/>
        <dbReference type="ChEBI" id="CHEBI:17368"/>
        <dbReference type="ChEBI" id="CHEBI:28938"/>
        <dbReference type="EC" id="3.5.4.2"/>
    </reaction>
</comment>
<sequence>MRGSGTWGCIVNERVDTLVRGTLVNVNTGNVEDCAVAIDDGIIVALEERPAERELHANYVTPGLIDAHMHVESSMVTLPQYAEAVVPNGVTSVVHDPHEIANVVGAAGVRAVIQDAEQTPLKARFTVPSSVPASDLQDCGATLPAEMVTDLLEEPNVIALGEVMDVPGLVAGDEDVHAKIRAARERGLTVDGHMPQVTGDELQEAAQYLDNDHESITLAEAREKADVGLRVYLREGSSSKNLAELLPLTEEVDTRRLSFCTDDREVTDIVDEGGVDFAVRKAIREGADPVDAVQMATINTAESYDLPFGRVEPGAPADLVLLDDLDTWRVDNVLIDGELNPTEDGTTPSATNLPTDTVESPSVSPSDLAITAPDGRSRTARVRVIDAVGGLQTEPMIAEVPVQEGTLLPNPDEDLLSLAVIERHGGNGGVGRGFVHGLELDRGAVGSTIAHDAHNCVVAGVDHASMAAVANKLEELGGGVVAYDPVDDEFVSLALPVAGLMSNEPIETVYEQFETVEAHTAGIGMAKTGLMELSFLALEVIPTYRLTNNGLVDVTNGQYVDVMVSEHAGEQGSPDVDRSAPDDSVSEP</sequence>
<dbReference type="GO" id="GO:0000034">
    <property type="term" value="F:adenine deaminase activity"/>
    <property type="evidence" value="ECO:0007669"/>
    <property type="project" value="UniProtKB-UniRule"/>
</dbReference>
<name>A0ABD5SNP8_9EURY</name>
<dbReference type="Gene3D" id="3.20.20.140">
    <property type="entry name" value="Metal-dependent hydrolases"/>
    <property type="match status" value="1"/>
</dbReference>
<evidence type="ECO:0000256" key="7">
    <source>
        <dbReference type="SAM" id="MobiDB-lite"/>
    </source>
</evidence>
<dbReference type="Pfam" id="PF13382">
    <property type="entry name" value="Adenine_deam_C"/>
    <property type="match status" value="1"/>
</dbReference>
<evidence type="ECO:0000256" key="1">
    <source>
        <dbReference type="ARBA" id="ARBA00006773"/>
    </source>
</evidence>
<evidence type="ECO:0000256" key="6">
    <source>
        <dbReference type="HAMAP-Rule" id="MF_01518"/>
    </source>
</evidence>
<protein>
    <recommendedName>
        <fullName evidence="2 6">Adenine deaminase</fullName>
        <shortName evidence="6">Adenase</shortName>
        <shortName evidence="6">Adenine aminase</shortName>
        <ecNumber evidence="2 6">3.5.4.2</ecNumber>
    </recommendedName>
</protein>
<keyword evidence="11" id="KW-1185">Reference proteome</keyword>
<organism evidence="10 11">
    <name type="scientific">Natrinema soli</name>
    <dbReference type="NCBI Taxonomy" id="1930624"/>
    <lineage>
        <taxon>Archaea</taxon>
        <taxon>Methanobacteriati</taxon>
        <taxon>Methanobacteriota</taxon>
        <taxon>Stenosarchaea group</taxon>
        <taxon>Halobacteria</taxon>
        <taxon>Halobacteriales</taxon>
        <taxon>Natrialbaceae</taxon>
        <taxon>Natrinema</taxon>
    </lineage>
</organism>
<dbReference type="PANTHER" id="PTHR11113:SF2">
    <property type="entry name" value="ADENINE DEAMINASE"/>
    <property type="match status" value="1"/>
</dbReference>
<dbReference type="NCBIfam" id="TIGR01178">
    <property type="entry name" value="ade"/>
    <property type="match status" value="1"/>
</dbReference>
<evidence type="ECO:0000256" key="3">
    <source>
        <dbReference type="ARBA" id="ARBA00022801"/>
    </source>
</evidence>
<dbReference type="InterPro" id="IPR006680">
    <property type="entry name" value="Amidohydro-rel"/>
</dbReference>
<dbReference type="InterPro" id="IPR032466">
    <property type="entry name" value="Metal_Hydrolase"/>
</dbReference>
<evidence type="ECO:0000259" key="9">
    <source>
        <dbReference type="Pfam" id="PF13382"/>
    </source>
</evidence>